<dbReference type="InterPro" id="IPR002625">
    <property type="entry name" value="Smr_dom"/>
</dbReference>
<dbReference type="Gene3D" id="3.30.1370.110">
    <property type="match status" value="1"/>
</dbReference>
<reference evidence="4 5" key="1">
    <citation type="submission" date="2017-12" db="EMBL/GenBank/DDBJ databases">
        <title>Sequencing, de novo assembly and annotation of complete genome of a new Thraustochytrid species, strain FCC1311.</title>
        <authorList>
            <person name="Sedici K."/>
            <person name="Godart F."/>
            <person name="Aiese Cigliano R."/>
            <person name="Sanseverino W."/>
            <person name="Barakat M."/>
            <person name="Ortet P."/>
            <person name="Marechal E."/>
            <person name="Cagnac O."/>
            <person name="Amato A."/>
        </authorList>
    </citation>
    <scope>NUCLEOTIDE SEQUENCE [LARGE SCALE GENOMIC DNA]</scope>
</reference>
<dbReference type="Pfam" id="PF00013">
    <property type="entry name" value="KH_1"/>
    <property type="match status" value="1"/>
</dbReference>
<accession>A0A2R5GCJ9</accession>
<feature type="domain" description="Smr" evidence="3">
    <location>
        <begin position="145"/>
        <end position="222"/>
    </location>
</feature>
<dbReference type="PROSITE" id="PS50084">
    <property type="entry name" value="KH_TYPE_1"/>
    <property type="match status" value="1"/>
</dbReference>
<proteinExistence type="predicted"/>
<dbReference type="Gene3D" id="3.30.1370.10">
    <property type="entry name" value="K Homology domain, type 1"/>
    <property type="match status" value="1"/>
</dbReference>
<feature type="compositionally biased region" description="Low complexity" evidence="2">
    <location>
        <begin position="304"/>
        <end position="314"/>
    </location>
</feature>
<feature type="region of interest" description="Disordered" evidence="2">
    <location>
        <begin position="98"/>
        <end position="124"/>
    </location>
</feature>
<feature type="region of interest" description="Disordered" evidence="2">
    <location>
        <begin position="297"/>
        <end position="331"/>
    </location>
</feature>
<dbReference type="InterPro" id="IPR036063">
    <property type="entry name" value="Smr_dom_sf"/>
</dbReference>
<feature type="compositionally biased region" description="Polar residues" evidence="2">
    <location>
        <begin position="315"/>
        <end position="331"/>
    </location>
</feature>
<gene>
    <name evidence="4" type="ORF">FCC1311_049282</name>
</gene>
<sequence>MTGTTRIVVQVPKNMQGKVIGRGAATLKDIESDYDVKLHMPARDSDSEDVVIEGAADKCEFAKRRVLDIIGQAPDVTSGARAEAQKLYDEADRLFEAARNAGSSEESRDLKDQAHAKRREAEEANERAARVIFEHKNGGYGLDQMDLHGLYVKEAMHFVEERLRKVDDKLRANEMELVIIPGQGIHSSGAAKIKPTVEQYLRDNNYPYELDPAGGQFTVSFKDAGPEVSQPAAAPTPAQPSKPETQAQPANKPDTQPSQPAGHASASENNQSKDEPTWEHLLTKCFQLCFSHFFSSKEQGANTSSSQQQQQQQQGRSAPQTQEVNRSVAQV</sequence>
<dbReference type="PANTHER" id="PTHR47417:SF1">
    <property type="entry name" value="SMR DOMAIN-CONTAINING PROTEIN YPL199C"/>
    <property type="match status" value="1"/>
</dbReference>
<feature type="region of interest" description="Disordered" evidence="2">
    <location>
        <begin position="217"/>
        <end position="276"/>
    </location>
</feature>
<keyword evidence="5" id="KW-1185">Reference proteome</keyword>
<dbReference type="GO" id="GO:0003723">
    <property type="term" value="F:RNA binding"/>
    <property type="evidence" value="ECO:0007669"/>
    <property type="project" value="UniProtKB-UniRule"/>
</dbReference>
<dbReference type="PROSITE" id="PS50828">
    <property type="entry name" value="SMR"/>
    <property type="match status" value="1"/>
</dbReference>
<dbReference type="InterPro" id="IPR004088">
    <property type="entry name" value="KH_dom_type_1"/>
</dbReference>
<dbReference type="InParanoid" id="A0A2R5GCJ9"/>
<dbReference type="SUPFAM" id="SSF54791">
    <property type="entry name" value="Eukaryotic type KH-domain (KH-domain type I)"/>
    <property type="match status" value="1"/>
</dbReference>
<evidence type="ECO:0000256" key="2">
    <source>
        <dbReference type="SAM" id="MobiDB-lite"/>
    </source>
</evidence>
<evidence type="ECO:0000256" key="1">
    <source>
        <dbReference type="PROSITE-ProRule" id="PRU00117"/>
    </source>
</evidence>
<dbReference type="Proteomes" id="UP000241890">
    <property type="component" value="Unassembled WGS sequence"/>
</dbReference>
<organism evidence="4 5">
    <name type="scientific">Hondaea fermentalgiana</name>
    <dbReference type="NCBI Taxonomy" id="2315210"/>
    <lineage>
        <taxon>Eukaryota</taxon>
        <taxon>Sar</taxon>
        <taxon>Stramenopiles</taxon>
        <taxon>Bigyra</taxon>
        <taxon>Labyrinthulomycetes</taxon>
        <taxon>Thraustochytrida</taxon>
        <taxon>Thraustochytriidae</taxon>
        <taxon>Hondaea</taxon>
    </lineage>
</organism>
<name>A0A2R5GCJ9_9STRA</name>
<feature type="compositionally biased region" description="Polar residues" evidence="2">
    <location>
        <begin position="242"/>
        <end position="259"/>
    </location>
</feature>
<dbReference type="InterPro" id="IPR004087">
    <property type="entry name" value="KH_dom"/>
</dbReference>
<evidence type="ECO:0000313" key="5">
    <source>
        <dbReference type="Proteomes" id="UP000241890"/>
    </source>
</evidence>
<dbReference type="InterPro" id="IPR053020">
    <property type="entry name" value="Smr_domain_protein"/>
</dbReference>
<dbReference type="AlphaFoldDB" id="A0A2R5GCJ9"/>
<dbReference type="SMART" id="SM00322">
    <property type="entry name" value="KH"/>
    <property type="match status" value="1"/>
</dbReference>
<keyword evidence="1" id="KW-0694">RNA-binding</keyword>
<dbReference type="PANTHER" id="PTHR47417">
    <property type="entry name" value="SMR DOMAIN-CONTAINING PROTEIN YPL199C"/>
    <property type="match status" value="1"/>
</dbReference>
<dbReference type="EMBL" id="BEYU01000047">
    <property type="protein sequence ID" value="GBG28707.1"/>
    <property type="molecule type" value="Genomic_DNA"/>
</dbReference>
<dbReference type="OrthoDB" id="3231855at2759"/>
<evidence type="ECO:0000259" key="3">
    <source>
        <dbReference type="PROSITE" id="PS50828"/>
    </source>
</evidence>
<comment type="caution">
    <text evidence="4">The sequence shown here is derived from an EMBL/GenBank/DDBJ whole genome shotgun (WGS) entry which is preliminary data.</text>
</comment>
<dbReference type="Pfam" id="PF01713">
    <property type="entry name" value="Smr"/>
    <property type="match status" value="1"/>
</dbReference>
<dbReference type="SUPFAM" id="SSF160443">
    <property type="entry name" value="SMR domain-like"/>
    <property type="match status" value="1"/>
</dbReference>
<evidence type="ECO:0000313" key="4">
    <source>
        <dbReference type="EMBL" id="GBG28707.1"/>
    </source>
</evidence>
<dbReference type="InterPro" id="IPR036612">
    <property type="entry name" value="KH_dom_type_1_sf"/>
</dbReference>
<protein>
    <submittedName>
        <fullName evidence="4">Smr domain-containing protein YPL199C</fullName>
    </submittedName>
</protein>
<feature type="compositionally biased region" description="Basic and acidic residues" evidence="2">
    <location>
        <begin position="105"/>
        <end position="124"/>
    </location>
</feature>
<dbReference type="SMART" id="SM00463">
    <property type="entry name" value="SMR"/>
    <property type="match status" value="1"/>
</dbReference>